<evidence type="ECO:0000313" key="2">
    <source>
        <dbReference type="EMBL" id="OHT16003.1"/>
    </source>
</evidence>
<dbReference type="RefSeq" id="XP_068369139.1">
    <property type="nucleotide sequence ID" value="XM_068514151.1"/>
</dbReference>
<protein>
    <submittedName>
        <fullName evidence="2">Uncharacterized protein</fullName>
    </submittedName>
</protein>
<dbReference type="InterPro" id="IPR000408">
    <property type="entry name" value="Reg_chr_condens"/>
</dbReference>
<evidence type="ECO:0000256" key="1">
    <source>
        <dbReference type="PROSITE-ProRule" id="PRU00235"/>
    </source>
</evidence>
<dbReference type="InterPro" id="IPR009091">
    <property type="entry name" value="RCC1/BLIP-II"/>
</dbReference>
<dbReference type="InterPro" id="IPR051553">
    <property type="entry name" value="Ran_GTPase-activating"/>
</dbReference>
<dbReference type="GeneID" id="94848855"/>
<dbReference type="Pfam" id="PF13540">
    <property type="entry name" value="RCC1_2"/>
    <property type="match status" value="1"/>
</dbReference>
<accession>A0A1J4KXM2</accession>
<organism evidence="2 3">
    <name type="scientific">Tritrichomonas foetus</name>
    <dbReference type="NCBI Taxonomy" id="1144522"/>
    <lineage>
        <taxon>Eukaryota</taxon>
        <taxon>Metamonada</taxon>
        <taxon>Parabasalia</taxon>
        <taxon>Tritrichomonadida</taxon>
        <taxon>Tritrichomonadidae</taxon>
        <taxon>Tritrichomonas</taxon>
    </lineage>
</organism>
<dbReference type="VEuPathDB" id="TrichDB:TRFO_42126"/>
<dbReference type="PROSITE" id="PS00626">
    <property type="entry name" value="RCC1_2"/>
    <property type="match status" value="1"/>
</dbReference>
<keyword evidence="3" id="KW-1185">Reference proteome</keyword>
<dbReference type="OrthoDB" id="10256179at2759"/>
<feature type="repeat" description="RCC1" evidence="1">
    <location>
        <begin position="241"/>
        <end position="291"/>
    </location>
</feature>
<feature type="repeat" description="RCC1" evidence="1">
    <location>
        <begin position="292"/>
        <end position="345"/>
    </location>
</feature>
<dbReference type="PANTHER" id="PTHR45982">
    <property type="entry name" value="REGULATOR OF CHROMOSOME CONDENSATION"/>
    <property type="match status" value="1"/>
</dbReference>
<dbReference type="PANTHER" id="PTHR45982:SF1">
    <property type="entry name" value="REGULATOR OF CHROMOSOME CONDENSATION"/>
    <property type="match status" value="1"/>
</dbReference>
<dbReference type="EMBL" id="MLAK01000159">
    <property type="protein sequence ID" value="OHT16003.1"/>
    <property type="molecule type" value="Genomic_DNA"/>
</dbReference>
<evidence type="ECO:0000313" key="3">
    <source>
        <dbReference type="Proteomes" id="UP000179807"/>
    </source>
</evidence>
<comment type="caution">
    <text evidence="2">The sequence shown here is derived from an EMBL/GenBank/DDBJ whole genome shotgun (WGS) entry which is preliminary data.</text>
</comment>
<dbReference type="PROSITE" id="PS50012">
    <property type="entry name" value="RCC1_3"/>
    <property type="match status" value="3"/>
</dbReference>
<dbReference type="Proteomes" id="UP000179807">
    <property type="component" value="Unassembled WGS sequence"/>
</dbReference>
<proteinExistence type="predicted"/>
<dbReference type="Gene3D" id="2.130.10.30">
    <property type="entry name" value="Regulator of chromosome condensation 1/beta-lactamase-inhibitor protein II"/>
    <property type="match status" value="2"/>
</dbReference>
<sequence length="386" mass="42991">MTSLFVCGRNDTFQLSTVVSDAEVYGLPIIKTPKKLELQSMKLKCISSSCDHTVMIDCHGRAYGLGDDRNNQFGSSKQIVHKNPALVEFDNSFEKIIWASSGHSYTLYLTEDGRVIYNGKDYQKKVLKYLRNIIYIAGSQDCQCAIDENGDIYLFDKDILNGRHQKMHFDNPIFDVARSNFLTIAVDVLGHCYGNSAFYDDKTKNDNKTNQKLLEIPSLKGINIIRVYSKGRVACALSSDGKAYMFGSNEFGELGVDLEQNYISKFTPAKINEKVVSVGLGNNFTVFVTENGSVYGCGKNTMASLMLGDCHSCEKILIPQKSAYVKNDATFVTCGNYHTIVMTKDNSIKHTGIEKLCDDNHEALSKKGNQSKVSALFEFLGFSPED</sequence>
<reference evidence="2" key="1">
    <citation type="submission" date="2016-10" db="EMBL/GenBank/DDBJ databases">
        <authorList>
            <person name="Benchimol M."/>
            <person name="Almeida L.G."/>
            <person name="Vasconcelos A.T."/>
            <person name="Perreira-Neves A."/>
            <person name="Rosa I.A."/>
            <person name="Tasca T."/>
            <person name="Bogo M.R."/>
            <person name="de Souza W."/>
        </authorList>
    </citation>
    <scope>NUCLEOTIDE SEQUENCE [LARGE SCALE GENOMIC DNA]</scope>
    <source>
        <strain evidence="2">K</strain>
    </source>
</reference>
<gene>
    <name evidence="2" type="ORF">TRFO_42126</name>
</gene>
<name>A0A1J4KXM2_9EUKA</name>
<dbReference type="SUPFAM" id="SSF50985">
    <property type="entry name" value="RCC1/BLIP-II"/>
    <property type="match status" value="2"/>
</dbReference>
<dbReference type="AlphaFoldDB" id="A0A1J4KXM2"/>
<feature type="repeat" description="RCC1" evidence="1">
    <location>
        <begin position="60"/>
        <end position="112"/>
    </location>
</feature>